<organism evidence="6">
    <name type="scientific">Melampsora larici-populina (strain 98AG31 / pathotype 3-4-7)</name>
    <name type="common">Poplar leaf rust fungus</name>
    <dbReference type="NCBI Taxonomy" id="747676"/>
    <lineage>
        <taxon>Eukaryota</taxon>
        <taxon>Fungi</taxon>
        <taxon>Dikarya</taxon>
        <taxon>Basidiomycota</taxon>
        <taxon>Pucciniomycotina</taxon>
        <taxon>Pucciniomycetes</taxon>
        <taxon>Pucciniales</taxon>
        <taxon>Melampsoraceae</taxon>
        <taxon>Melampsora</taxon>
    </lineage>
</organism>
<evidence type="ECO:0000313" key="5">
    <source>
        <dbReference type="EMBL" id="EGG05775.1"/>
    </source>
</evidence>
<dbReference type="Pfam" id="PF23023">
    <property type="entry name" value="Anti-Pycsar_Apyc1"/>
    <property type="match status" value="1"/>
</dbReference>
<keyword evidence="2" id="KW-0378">Hydrolase</keyword>
<evidence type="ECO:0000256" key="3">
    <source>
        <dbReference type="ARBA" id="ARBA00022839"/>
    </source>
</evidence>
<name>F4RP86_MELLP</name>
<dbReference type="AlphaFoldDB" id="F4RP86"/>
<feature type="compositionally biased region" description="Polar residues" evidence="4">
    <location>
        <begin position="604"/>
        <end position="625"/>
    </location>
</feature>
<dbReference type="VEuPathDB" id="FungiDB:MELLADRAFT_77991"/>
<dbReference type="PANTHER" id="PTHR23240:SF8">
    <property type="entry name" value="PROTEIN ARTEMIS"/>
    <property type="match status" value="1"/>
</dbReference>
<dbReference type="InParanoid" id="F4RP86"/>
<dbReference type="GO" id="GO:0036297">
    <property type="term" value="P:interstrand cross-link repair"/>
    <property type="evidence" value="ECO:0007669"/>
    <property type="project" value="TreeGrafter"/>
</dbReference>
<dbReference type="STRING" id="747676.F4RP86"/>
<feature type="region of interest" description="Disordered" evidence="4">
    <location>
        <begin position="562"/>
        <end position="634"/>
    </location>
</feature>
<proteinExistence type="predicted"/>
<evidence type="ECO:0000256" key="2">
    <source>
        <dbReference type="ARBA" id="ARBA00022801"/>
    </source>
</evidence>
<dbReference type="GO" id="GO:0000723">
    <property type="term" value="P:telomere maintenance"/>
    <property type="evidence" value="ECO:0007669"/>
    <property type="project" value="TreeGrafter"/>
</dbReference>
<evidence type="ECO:0008006" key="7">
    <source>
        <dbReference type="Google" id="ProtNLM"/>
    </source>
</evidence>
<reference evidence="6" key="1">
    <citation type="journal article" date="2011" name="Proc. Natl. Acad. Sci. U.S.A.">
        <title>Obligate biotrophy features unraveled by the genomic analysis of rust fungi.</title>
        <authorList>
            <person name="Duplessis S."/>
            <person name="Cuomo C.A."/>
            <person name="Lin Y.-C."/>
            <person name="Aerts A."/>
            <person name="Tisserant E."/>
            <person name="Veneault-Fourrey C."/>
            <person name="Joly D.L."/>
            <person name="Hacquard S."/>
            <person name="Amselem J."/>
            <person name="Cantarel B.L."/>
            <person name="Chiu R."/>
            <person name="Coutinho P.M."/>
            <person name="Feau N."/>
            <person name="Field M."/>
            <person name="Frey P."/>
            <person name="Gelhaye E."/>
            <person name="Goldberg J."/>
            <person name="Grabherr M.G."/>
            <person name="Kodira C.D."/>
            <person name="Kohler A."/>
            <person name="Kuees U."/>
            <person name="Lindquist E.A."/>
            <person name="Lucas S.M."/>
            <person name="Mago R."/>
            <person name="Mauceli E."/>
            <person name="Morin E."/>
            <person name="Murat C."/>
            <person name="Pangilinan J.L."/>
            <person name="Park R."/>
            <person name="Pearson M."/>
            <person name="Quesneville H."/>
            <person name="Rouhier N."/>
            <person name="Sakthikumar S."/>
            <person name="Salamov A.A."/>
            <person name="Schmutz J."/>
            <person name="Selles B."/>
            <person name="Shapiro H."/>
            <person name="Tanguay P."/>
            <person name="Tuskan G.A."/>
            <person name="Henrissat B."/>
            <person name="Van de Peer Y."/>
            <person name="Rouze P."/>
            <person name="Ellis J.G."/>
            <person name="Dodds P.N."/>
            <person name="Schein J.E."/>
            <person name="Zhong S."/>
            <person name="Hamelin R.C."/>
            <person name="Grigoriev I.V."/>
            <person name="Szabo L.J."/>
            <person name="Martin F."/>
        </authorList>
    </citation>
    <scope>NUCLEOTIDE SEQUENCE [LARGE SCALE GENOMIC DNA]</scope>
    <source>
        <strain evidence="6">98AG31 / pathotype 3-4-7</strain>
    </source>
</reference>
<gene>
    <name evidence="5" type="ORF">MELLADRAFT_77991</name>
</gene>
<dbReference type="SUPFAM" id="SSF56281">
    <property type="entry name" value="Metallo-hydrolase/oxidoreductase"/>
    <property type="match status" value="1"/>
</dbReference>
<sequence>MSTFDGYFREFDGLIRADNFTKDYKSIYHSKSVLYLLSHIHSDHTNGLNTFNDQDLFIYCSFITKETILNTKTFNQRYPLKSTSPSKKSKEYKFENLQQHPFLKAISLRKPTEIILKPTENPDENQTCCITLFDANHCPGSVMFLIQMWNKSVLYTGDIRAEPWWIESLTKESILAPFLDFNHAHQFSNHHHNRIKLDNIYLDTSGLVYKKDVLTKEQAILSTLRLMSFYPDDTIFFINTWTWGWEELLERISIHFQTLIHVDQYKFDLYTLPNFEKHYPLLTTSITLDCKSTRFHACERKQRCEECEDERYLNQYCPDHLQNGMKERKPFGRVVTVNPMEIDEKKWSSIKVQLEGEIKLAIEEEKNGVLENDLWPTLIISPFTRHSSFKELHKLVSIFKPKTLFPNTTQPSKGFIEYHLLPILFRSVLSEGSIERLEQEVQEYIDQYSKQIGSLMIIESQVIHDLMESLPRTFSQFHSGDHQDHGHSKPMEMKVDEIFEKFDELDVTDEVFVETFLNDEEEKQQTISLLNSIGSQDKTIQDDQSMSNGFNSKDFLSSGMIDLTKHDDHPLTSSTNKSDRTDPKRSMIEETQDDHPKKSKLTFKETTNQSTPPPRLTNSTQPNLSENDHHDESNSEEFAVHPFYTSDSINQKLTNLSIQVNEVNQRWLKSLNDLQLDLTCDLEESLVYQSLAFQNGLVDLILISKELNHLKLFIIDFIHQIYS</sequence>
<dbReference type="Gene3D" id="3.60.15.10">
    <property type="entry name" value="Ribonuclease Z/Hydroxyacylglutathione hydrolase-like"/>
    <property type="match status" value="1"/>
</dbReference>
<dbReference type="InterPro" id="IPR036866">
    <property type="entry name" value="RibonucZ/Hydroxyglut_hydro"/>
</dbReference>
<dbReference type="GO" id="GO:0035312">
    <property type="term" value="F:5'-3' DNA exonuclease activity"/>
    <property type="evidence" value="ECO:0007669"/>
    <property type="project" value="TreeGrafter"/>
</dbReference>
<dbReference type="GeneID" id="18933038"/>
<keyword evidence="1" id="KW-0540">Nuclease</keyword>
<dbReference type="GO" id="GO:0003684">
    <property type="term" value="F:damaged DNA binding"/>
    <property type="evidence" value="ECO:0007669"/>
    <property type="project" value="TreeGrafter"/>
</dbReference>
<protein>
    <recommendedName>
        <fullName evidence="7">DNA repair metallo-beta-lactamase domain-containing protein</fullName>
    </recommendedName>
</protein>
<evidence type="ECO:0000256" key="1">
    <source>
        <dbReference type="ARBA" id="ARBA00022722"/>
    </source>
</evidence>
<dbReference type="PANTHER" id="PTHR23240">
    <property type="entry name" value="DNA CROSS-LINK REPAIR PROTEIN PSO2/SNM1-RELATED"/>
    <property type="match status" value="1"/>
</dbReference>
<dbReference type="EMBL" id="GL883111">
    <property type="protein sequence ID" value="EGG05775.1"/>
    <property type="molecule type" value="Genomic_DNA"/>
</dbReference>
<dbReference type="OrthoDB" id="5561659at2759"/>
<dbReference type="eggNOG" id="KOG1361">
    <property type="taxonomic scope" value="Eukaryota"/>
</dbReference>
<evidence type="ECO:0000256" key="4">
    <source>
        <dbReference type="SAM" id="MobiDB-lite"/>
    </source>
</evidence>
<dbReference type="Gene3D" id="3.40.50.12650">
    <property type="match status" value="1"/>
</dbReference>
<keyword evidence="3" id="KW-0269">Exonuclease</keyword>
<keyword evidence="6" id="KW-1185">Reference proteome</keyword>
<dbReference type="Proteomes" id="UP000001072">
    <property type="component" value="Unassembled WGS sequence"/>
</dbReference>
<accession>F4RP86</accession>
<dbReference type="GO" id="GO:0006303">
    <property type="term" value="P:double-strand break repair via nonhomologous end joining"/>
    <property type="evidence" value="ECO:0007669"/>
    <property type="project" value="TreeGrafter"/>
</dbReference>
<feature type="compositionally biased region" description="Basic and acidic residues" evidence="4">
    <location>
        <begin position="577"/>
        <end position="596"/>
    </location>
</feature>
<dbReference type="HOGENOM" id="CLU_382655_0_0_1"/>
<dbReference type="RefSeq" id="XP_007410831.1">
    <property type="nucleotide sequence ID" value="XM_007410769.1"/>
</dbReference>
<dbReference type="KEGG" id="mlr:MELLADRAFT_77991"/>
<evidence type="ECO:0000313" key="6">
    <source>
        <dbReference type="Proteomes" id="UP000001072"/>
    </source>
</evidence>